<sequence>MRLNADFSHFACVTPEEYQWVDSPSAGVKRMMFDRIGDEVARATSLVRYAPNTKFERHTHGGGEEILVLEGVFADEHGRYAAGSYLRNPIGTGHTPQIGEEGALILVKLHQFDPNDELQLAVPAHRLPWQPDRRPGISYKMLHTFKQERVSLERWEAVQSIRYPELAGGLEFYVLEGDLSDGEGQYAAGSWCRYPSGVALTLTAGASGVQLYLKRGHLPPAQTDLA</sequence>
<dbReference type="CDD" id="cd20303">
    <property type="entry name" value="cupin_ChrR_1"/>
    <property type="match status" value="1"/>
</dbReference>
<proteinExistence type="predicted"/>
<dbReference type="InterPro" id="IPR025979">
    <property type="entry name" value="ChrR-like_cupin_dom"/>
</dbReference>
<dbReference type="AlphaFoldDB" id="A0A1H0AMZ7"/>
<dbReference type="Gene3D" id="2.60.120.10">
    <property type="entry name" value="Jelly Rolls"/>
    <property type="match status" value="1"/>
</dbReference>
<dbReference type="Proteomes" id="UP000199677">
    <property type="component" value="Unassembled WGS sequence"/>
</dbReference>
<keyword evidence="3" id="KW-1185">Reference proteome</keyword>
<dbReference type="RefSeq" id="WP_089703535.1">
    <property type="nucleotide sequence ID" value="NZ_FNII01000004.1"/>
</dbReference>
<dbReference type="OrthoDB" id="9801227at2"/>
<name>A0A1H0AMZ7_9GAMM</name>
<accession>A0A1H0AMZ7</accession>
<dbReference type="InterPro" id="IPR011051">
    <property type="entry name" value="RmlC_Cupin_sf"/>
</dbReference>
<dbReference type="Pfam" id="PF12973">
    <property type="entry name" value="Cupin_7"/>
    <property type="match status" value="2"/>
</dbReference>
<protein>
    <submittedName>
        <fullName evidence="2">Anti-sigma factor ChrR, cupin superfamily</fullName>
    </submittedName>
</protein>
<feature type="domain" description="ChrR-like cupin" evidence="1">
    <location>
        <begin position="121"/>
        <end position="218"/>
    </location>
</feature>
<evidence type="ECO:0000259" key="1">
    <source>
        <dbReference type="Pfam" id="PF12973"/>
    </source>
</evidence>
<evidence type="ECO:0000313" key="3">
    <source>
        <dbReference type="Proteomes" id="UP000199677"/>
    </source>
</evidence>
<organism evidence="2 3">
    <name type="scientific">Vreelandella arcis</name>
    <dbReference type="NCBI Taxonomy" id="416873"/>
    <lineage>
        <taxon>Bacteria</taxon>
        <taxon>Pseudomonadati</taxon>
        <taxon>Pseudomonadota</taxon>
        <taxon>Gammaproteobacteria</taxon>
        <taxon>Oceanospirillales</taxon>
        <taxon>Halomonadaceae</taxon>
        <taxon>Vreelandella</taxon>
    </lineage>
</organism>
<dbReference type="EMBL" id="FNII01000004">
    <property type="protein sequence ID" value="SDN34775.1"/>
    <property type="molecule type" value="Genomic_DNA"/>
</dbReference>
<reference evidence="3" key="1">
    <citation type="submission" date="2016-10" db="EMBL/GenBank/DDBJ databases">
        <authorList>
            <person name="Varghese N."/>
            <person name="Submissions S."/>
        </authorList>
    </citation>
    <scope>NUCLEOTIDE SEQUENCE [LARGE SCALE GENOMIC DNA]</scope>
    <source>
        <strain evidence="3">CGMCC 1.6494</strain>
    </source>
</reference>
<dbReference type="SUPFAM" id="SSF51182">
    <property type="entry name" value="RmlC-like cupins"/>
    <property type="match status" value="2"/>
</dbReference>
<dbReference type="STRING" id="416873.SAMN04487951_104173"/>
<feature type="domain" description="ChrR-like cupin" evidence="1">
    <location>
        <begin position="11"/>
        <end position="112"/>
    </location>
</feature>
<dbReference type="InterPro" id="IPR014710">
    <property type="entry name" value="RmlC-like_jellyroll"/>
</dbReference>
<evidence type="ECO:0000313" key="2">
    <source>
        <dbReference type="EMBL" id="SDN34775.1"/>
    </source>
</evidence>
<gene>
    <name evidence="2" type="ORF">SAMN04487951_104173</name>
</gene>